<accession>A0A4Y2GHV8</accession>
<evidence type="ECO:0000313" key="2">
    <source>
        <dbReference type="Proteomes" id="UP000499080"/>
    </source>
</evidence>
<dbReference type="AlphaFoldDB" id="A0A4Y2GHV8"/>
<sequence>MRDVPKVSFVMHFHKEALLQRETYNGIIKYNLLSISPHISDRHFYICRTVKFISRNHPCKNRCSASLESYSQPPAPLRHSFSFFDHRKRWDMDSKLNPKNESLDDVEQSQHTRNEKIQIVALLRAGNAGSVL</sequence>
<name>A0A4Y2GHV8_ARAVE</name>
<dbReference type="EMBL" id="BGPR01001373">
    <property type="protein sequence ID" value="GBM52309.1"/>
    <property type="molecule type" value="Genomic_DNA"/>
</dbReference>
<reference evidence="1 2" key="1">
    <citation type="journal article" date="2019" name="Sci. Rep.">
        <title>Orb-weaving spider Araneus ventricosus genome elucidates the spidroin gene catalogue.</title>
        <authorList>
            <person name="Kono N."/>
            <person name="Nakamura H."/>
            <person name="Ohtoshi R."/>
            <person name="Moran D.A.P."/>
            <person name="Shinohara A."/>
            <person name="Yoshida Y."/>
            <person name="Fujiwara M."/>
            <person name="Mori M."/>
            <person name="Tomita M."/>
            <person name="Arakawa K."/>
        </authorList>
    </citation>
    <scope>NUCLEOTIDE SEQUENCE [LARGE SCALE GENOMIC DNA]</scope>
</reference>
<organism evidence="1 2">
    <name type="scientific">Araneus ventricosus</name>
    <name type="common">Orbweaver spider</name>
    <name type="synonym">Epeira ventricosa</name>
    <dbReference type="NCBI Taxonomy" id="182803"/>
    <lineage>
        <taxon>Eukaryota</taxon>
        <taxon>Metazoa</taxon>
        <taxon>Ecdysozoa</taxon>
        <taxon>Arthropoda</taxon>
        <taxon>Chelicerata</taxon>
        <taxon>Arachnida</taxon>
        <taxon>Araneae</taxon>
        <taxon>Araneomorphae</taxon>
        <taxon>Entelegynae</taxon>
        <taxon>Araneoidea</taxon>
        <taxon>Araneidae</taxon>
        <taxon>Araneus</taxon>
    </lineage>
</organism>
<protein>
    <submittedName>
        <fullName evidence="1">Uncharacterized protein</fullName>
    </submittedName>
</protein>
<proteinExistence type="predicted"/>
<comment type="caution">
    <text evidence="1">The sequence shown here is derived from an EMBL/GenBank/DDBJ whole genome shotgun (WGS) entry which is preliminary data.</text>
</comment>
<dbReference type="Proteomes" id="UP000499080">
    <property type="component" value="Unassembled WGS sequence"/>
</dbReference>
<evidence type="ECO:0000313" key="1">
    <source>
        <dbReference type="EMBL" id="GBM52309.1"/>
    </source>
</evidence>
<keyword evidence="2" id="KW-1185">Reference proteome</keyword>
<gene>
    <name evidence="1" type="ORF">AVEN_126390_1</name>
</gene>